<accession>A0ABN4SM73</accession>
<proteinExistence type="predicted"/>
<reference evidence="1 2" key="1">
    <citation type="submission" date="2016-09" db="EMBL/GenBank/DDBJ databases">
        <title>Complete genome sequence of Deltia acidovorans CM13 isolated from murine proximal colonic tissue.</title>
        <authorList>
            <person name="Saffarian A."/>
        </authorList>
    </citation>
    <scope>NUCLEOTIDE SEQUENCE [LARGE SCALE GENOMIC DNA]</scope>
    <source>
        <strain evidence="1 2">CM13</strain>
    </source>
</reference>
<dbReference type="Proteomes" id="UP000095607">
    <property type="component" value="Chromosome"/>
</dbReference>
<protein>
    <submittedName>
        <fullName evidence="1">Integrase</fullName>
    </submittedName>
</protein>
<sequence length="56" mass="6262">MLPLLAVLGLCGSRRRFETLQHASCVIGDWIGFYNNRRPQQRLALKTSTEAFALAA</sequence>
<dbReference type="EMBL" id="CP017420">
    <property type="protein sequence ID" value="AOV04458.1"/>
    <property type="molecule type" value="Genomic_DNA"/>
</dbReference>
<evidence type="ECO:0000313" key="2">
    <source>
        <dbReference type="Proteomes" id="UP000095607"/>
    </source>
</evidence>
<evidence type="ECO:0000313" key="1">
    <source>
        <dbReference type="EMBL" id="AOV04458.1"/>
    </source>
</evidence>
<name>A0ABN4SM73_9BURK</name>
<gene>
    <name evidence="1" type="ORF">BI380_25570</name>
</gene>
<keyword evidence="2" id="KW-1185">Reference proteome</keyword>
<organism evidence="1 2">
    <name type="scientific">Delftia tsuruhatensis</name>
    <dbReference type="NCBI Taxonomy" id="180282"/>
    <lineage>
        <taxon>Bacteria</taxon>
        <taxon>Pseudomonadati</taxon>
        <taxon>Pseudomonadota</taxon>
        <taxon>Betaproteobacteria</taxon>
        <taxon>Burkholderiales</taxon>
        <taxon>Comamonadaceae</taxon>
        <taxon>Delftia</taxon>
    </lineage>
</organism>